<proteinExistence type="predicted"/>
<protein>
    <recommendedName>
        <fullName evidence="4">PSI-F</fullName>
    </recommendedName>
</protein>
<keyword evidence="2" id="KW-0732">Signal</keyword>
<sequence>MMRFVLIVAAALLAAQASAFSVAGRRAGLSAARLGARATALPRLNVFDGKNDGEEVDVAEGSPTPIEVADEMADEKKPFELDYDPNAERVGFLGLRKDFMKESLEDPQILLQLAFSVVLYGAIGYYVVDTIRILSQKGQ</sequence>
<keyword evidence="1" id="KW-1133">Transmembrane helix</keyword>
<evidence type="ECO:0000256" key="2">
    <source>
        <dbReference type="SAM" id="SignalP"/>
    </source>
</evidence>
<organism evidence="3">
    <name type="scientific">Phaeomonas parva</name>
    <dbReference type="NCBI Taxonomy" id="124430"/>
    <lineage>
        <taxon>Eukaryota</taxon>
        <taxon>Sar</taxon>
        <taxon>Stramenopiles</taxon>
        <taxon>Ochrophyta</taxon>
        <taxon>Pinguiophyceae</taxon>
        <taxon>Pinguiochrysidales</taxon>
        <taxon>Pinguiochrysidaceae</taxon>
        <taxon>Phaeomonas</taxon>
    </lineage>
</organism>
<keyword evidence="1" id="KW-0812">Transmembrane</keyword>
<dbReference type="AlphaFoldDB" id="A0A7S1UL58"/>
<evidence type="ECO:0000313" key="3">
    <source>
        <dbReference type="EMBL" id="CAD9269345.1"/>
    </source>
</evidence>
<evidence type="ECO:0008006" key="4">
    <source>
        <dbReference type="Google" id="ProtNLM"/>
    </source>
</evidence>
<accession>A0A7S1UL58</accession>
<feature type="signal peptide" evidence="2">
    <location>
        <begin position="1"/>
        <end position="19"/>
    </location>
</feature>
<reference evidence="3" key="1">
    <citation type="submission" date="2021-01" db="EMBL/GenBank/DDBJ databases">
        <authorList>
            <person name="Corre E."/>
            <person name="Pelletier E."/>
            <person name="Niang G."/>
            <person name="Scheremetjew M."/>
            <person name="Finn R."/>
            <person name="Kale V."/>
            <person name="Holt S."/>
            <person name="Cochrane G."/>
            <person name="Meng A."/>
            <person name="Brown T."/>
            <person name="Cohen L."/>
        </authorList>
    </citation>
    <scope>NUCLEOTIDE SEQUENCE</scope>
    <source>
        <strain evidence="3">CCMP2877</strain>
    </source>
</reference>
<dbReference type="EMBL" id="HBGJ01044109">
    <property type="protein sequence ID" value="CAD9269345.1"/>
    <property type="molecule type" value="Transcribed_RNA"/>
</dbReference>
<feature type="transmembrane region" description="Helical" evidence="1">
    <location>
        <begin position="109"/>
        <end position="128"/>
    </location>
</feature>
<name>A0A7S1UL58_9STRA</name>
<feature type="chain" id="PRO_5030861299" description="PSI-F" evidence="2">
    <location>
        <begin position="20"/>
        <end position="139"/>
    </location>
</feature>
<keyword evidence="1" id="KW-0472">Membrane</keyword>
<gene>
    <name evidence="3" type="ORF">PPAR1163_LOCUS27782</name>
</gene>
<evidence type="ECO:0000256" key="1">
    <source>
        <dbReference type="SAM" id="Phobius"/>
    </source>
</evidence>